<reference evidence="2" key="1">
    <citation type="submission" date="2020-12" db="EMBL/GenBank/DDBJ databases">
        <title>Metabolic potential, ecology and presence of endohyphal bacteria is reflected in genomic diversity of Mucoromycotina.</title>
        <authorList>
            <person name="Muszewska A."/>
            <person name="Okrasinska A."/>
            <person name="Steczkiewicz K."/>
            <person name="Drgas O."/>
            <person name="Orlowska M."/>
            <person name="Perlinska-Lenart U."/>
            <person name="Aleksandrzak-Piekarczyk T."/>
            <person name="Szatraj K."/>
            <person name="Zielenkiewicz U."/>
            <person name="Pilsyk S."/>
            <person name="Malc E."/>
            <person name="Mieczkowski P."/>
            <person name="Kruszewska J.S."/>
            <person name="Biernat P."/>
            <person name="Pawlowska J."/>
        </authorList>
    </citation>
    <scope>NUCLEOTIDE SEQUENCE</scope>
    <source>
        <strain evidence="2">WA0000067209</strain>
    </source>
</reference>
<accession>A0A8H7UAL9</accession>
<keyword evidence="3" id="KW-1185">Reference proteome</keyword>
<dbReference type="GO" id="GO:0005730">
    <property type="term" value="C:nucleolus"/>
    <property type="evidence" value="ECO:0007669"/>
    <property type="project" value="TreeGrafter"/>
</dbReference>
<evidence type="ECO:0000313" key="3">
    <source>
        <dbReference type="Proteomes" id="UP000654370"/>
    </source>
</evidence>
<organism evidence="2 3">
    <name type="scientific">Mortierella isabellina</name>
    <name type="common">Filamentous fungus</name>
    <name type="synonym">Umbelopsis isabellina</name>
    <dbReference type="NCBI Taxonomy" id="91625"/>
    <lineage>
        <taxon>Eukaryota</taxon>
        <taxon>Fungi</taxon>
        <taxon>Fungi incertae sedis</taxon>
        <taxon>Mucoromycota</taxon>
        <taxon>Mucoromycotina</taxon>
        <taxon>Umbelopsidomycetes</taxon>
        <taxon>Umbelopsidales</taxon>
        <taxon>Umbelopsidaceae</taxon>
        <taxon>Umbelopsis</taxon>
    </lineage>
</organism>
<dbReference type="AlphaFoldDB" id="A0A8H7UAL9"/>
<dbReference type="GO" id="GO:0003723">
    <property type="term" value="F:RNA binding"/>
    <property type="evidence" value="ECO:0007669"/>
    <property type="project" value="TreeGrafter"/>
</dbReference>
<comment type="caution">
    <text evidence="2">The sequence shown here is derived from an EMBL/GenBank/DDBJ whole genome shotgun (WGS) entry which is preliminary data.</text>
</comment>
<dbReference type="Proteomes" id="UP000654370">
    <property type="component" value="Unassembled WGS sequence"/>
</dbReference>
<dbReference type="InterPro" id="IPR036322">
    <property type="entry name" value="WD40_repeat_dom_sf"/>
</dbReference>
<dbReference type="PANTHER" id="PTHR15633:SF2">
    <property type="entry name" value="NUCLEOLAR PROTEIN 11"/>
    <property type="match status" value="1"/>
</dbReference>
<evidence type="ECO:0000256" key="1">
    <source>
        <dbReference type="SAM" id="MobiDB-lite"/>
    </source>
</evidence>
<name>A0A8H7UAL9_MORIS</name>
<feature type="region of interest" description="Disordered" evidence="1">
    <location>
        <begin position="799"/>
        <end position="818"/>
    </location>
</feature>
<feature type="compositionally biased region" description="Basic and acidic residues" evidence="1">
    <location>
        <begin position="808"/>
        <end position="818"/>
    </location>
</feature>
<evidence type="ECO:0000313" key="2">
    <source>
        <dbReference type="EMBL" id="KAG2172659.1"/>
    </source>
</evidence>
<dbReference type="EMBL" id="JAEPQZ010000016">
    <property type="protein sequence ID" value="KAG2172659.1"/>
    <property type="molecule type" value="Genomic_DNA"/>
</dbReference>
<dbReference type="GO" id="GO:0030490">
    <property type="term" value="P:maturation of SSU-rRNA"/>
    <property type="evidence" value="ECO:0007669"/>
    <property type="project" value="InterPro"/>
</dbReference>
<protein>
    <submittedName>
        <fullName evidence="2">Uncharacterized protein</fullName>
    </submittedName>
</protein>
<gene>
    <name evidence="2" type="ORF">INT43_000006</name>
</gene>
<dbReference type="InterPro" id="IPR042859">
    <property type="entry name" value="NOL11"/>
</dbReference>
<proteinExistence type="predicted"/>
<dbReference type="OrthoDB" id="4349954at2759"/>
<dbReference type="SUPFAM" id="SSF50978">
    <property type="entry name" value="WD40 repeat-like"/>
    <property type="match status" value="1"/>
</dbReference>
<sequence>MPGFSLEEPYPLATFKSTSSALVGQSFCVDALPVDTCAPAADSSEPDNAVESNLVAVTVQGEAIKLYNILDQNCIKSWSTPPSVVFNGPARILTKENDGNTDRYIYIAVTSGPDITSKEEGRVVWFWKDCDDTVPVDSTQEAGLKKTTRMFEDKIQAVHVSPAMQSYVVLVNENGSVSLVTTDLGRVVAKGEPAKSGGKIVWSTAITMPSVSGQASFIPTSMVPMASTLVATLTKYKDTYTFTILYINEERRSIDVLTNFDIQPENQPVSYSLQSQKGIFCLIDQDGTWTVYQIKLRHGPSNKVLSDVQKSISLPLNDLEIEKKSKTNLVEPCNTIAMTTLKDNYVAIVTGHKQTSEHQVSIWDVRYGTLQASTTIKNDSKSKDTKDTHIMYKITSLPNGSIAVTVSSLKRSGTTSKQSKGTVISSSAVYLINYYCSPMSLLAAMNTMQTTSQHLNIKHSKLGDGIGIIRSGHEAMNNSLSFEKQDPNQLYDDWVKNVDANQQTENSILAKLTKPDIKAAEFSKTFLAYAKEQQHQFANGEGSEEVDVVMTENGNVGGNTLANPVGSPKSVVESVTNLSYHFLVQVVSNCFKTKDNGKPDMGFWPVDVLEYLAVRGVLYSNFVQGGIVQAVMERESWELLEVVLKHVQDIPEGDLIKVVRTLANKDEGDWSDKFPTYFKLVLEAPRNDIFMQQAMKQLTTSELPIVLKTLRDWMDWWEQHGGGSSSVNSATEAVPGFVHIIDFTNVLLDVHFPTLILEESMHDLVKTLQDKVQEELEVCSDLEQLRGVLDLFHRKEQAREAAPANKARPSDAPHDELSKYRKELKGKFGGEQGVPQYRVEVFQF</sequence>
<dbReference type="PANTHER" id="PTHR15633">
    <property type="entry name" value="NUCLEOLAR PROTEIN 11"/>
    <property type="match status" value="1"/>
</dbReference>